<reference evidence="2 3" key="1">
    <citation type="journal article" date="2020" name="ISME J.">
        <title>Comparative genomics reveals insights into cyanobacterial evolution and habitat adaptation.</title>
        <authorList>
            <person name="Chen M.Y."/>
            <person name="Teng W.K."/>
            <person name="Zhao L."/>
            <person name="Hu C.X."/>
            <person name="Zhou Y.K."/>
            <person name="Han B.P."/>
            <person name="Song L.R."/>
            <person name="Shu W.S."/>
        </authorList>
    </citation>
    <scope>NUCLEOTIDE SEQUENCE [LARGE SCALE GENOMIC DNA]</scope>
    <source>
        <strain evidence="2 3">FACHB-248</strain>
    </source>
</reference>
<keyword evidence="3" id="KW-1185">Reference proteome</keyword>
<organism evidence="2 3">
    <name type="scientific">Scytonema hofmannii FACHB-248</name>
    <dbReference type="NCBI Taxonomy" id="1842502"/>
    <lineage>
        <taxon>Bacteria</taxon>
        <taxon>Bacillati</taxon>
        <taxon>Cyanobacteriota</taxon>
        <taxon>Cyanophyceae</taxon>
        <taxon>Nostocales</taxon>
        <taxon>Scytonemataceae</taxon>
        <taxon>Scytonema</taxon>
    </lineage>
</organism>
<accession>A0ABR8GYL2</accession>
<gene>
    <name evidence="2" type="ORF">H6G81_29915</name>
</gene>
<dbReference type="RefSeq" id="WP_029637540.1">
    <property type="nucleotide sequence ID" value="NZ_JACJTA010000101.1"/>
</dbReference>
<name>A0ABR8GYL2_9CYAN</name>
<comment type="caution">
    <text evidence="2">The sequence shown here is derived from an EMBL/GenBank/DDBJ whole genome shotgun (WGS) entry which is preliminary data.</text>
</comment>
<dbReference type="Gene3D" id="3.40.50.1010">
    <property type="entry name" value="5'-nuclease"/>
    <property type="match status" value="1"/>
</dbReference>
<dbReference type="InterPro" id="IPR029060">
    <property type="entry name" value="PIN-like_dom_sf"/>
</dbReference>
<feature type="domain" description="PIN" evidence="1">
    <location>
        <begin position="2"/>
        <end position="122"/>
    </location>
</feature>
<dbReference type="Pfam" id="PF01850">
    <property type="entry name" value="PIN"/>
    <property type="match status" value="1"/>
</dbReference>
<evidence type="ECO:0000259" key="1">
    <source>
        <dbReference type="Pfam" id="PF01850"/>
    </source>
</evidence>
<protein>
    <submittedName>
        <fullName evidence="2">PIN domain-containing protein</fullName>
    </submittedName>
</protein>
<dbReference type="InterPro" id="IPR002716">
    <property type="entry name" value="PIN_dom"/>
</dbReference>
<sequence length="136" mass="15774">MILVDTAPLIALIDAGQGEAHHRCVEAYQKISSPLVTTWCCFTEAMYFLHQLRGWFAQDILWQFVERKALYLHTSVIDEQQRIRELMRQYQDVPMDLADASLVSAAETLNISRIFSLDSDFYIYRLQGKKAFEVIP</sequence>
<proteinExistence type="predicted"/>
<dbReference type="Proteomes" id="UP000660380">
    <property type="component" value="Unassembled WGS sequence"/>
</dbReference>
<dbReference type="SUPFAM" id="SSF88723">
    <property type="entry name" value="PIN domain-like"/>
    <property type="match status" value="1"/>
</dbReference>
<dbReference type="EMBL" id="JACJTA010000101">
    <property type="protein sequence ID" value="MBD2608621.1"/>
    <property type="molecule type" value="Genomic_DNA"/>
</dbReference>
<evidence type="ECO:0000313" key="3">
    <source>
        <dbReference type="Proteomes" id="UP000660380"/>
    </source>
</evidence>
<evidence type="ECO:0000313" key="2">
    <source>
        <dbReference type="EMBL" id="MBD2608621.1"/>
    </source>
</evidence>